<dbReference type="PANTHER" id="PTHR43537">
    <property type="entry name" value="TRANSCRIPTIONAL REGULATOR, GNTR FAMILY"/>
    <property type="match status" value="1"/>
</dbReference>
<dbReference type="InterPro" id="IPR036390">
    <property type="entry name" value="WH_DNA-bd_sf"/>
</dbReference>
<protein>
    <submittedName>
        <fullName evidence="6">GntR family transcriptional regulator</fullName>
    </submittedName>
</protein>
<evidence type="ECO:0000313" key="6">
    <source>
        <dbReference type="EMBL" id="MBR0668878.1"/>
    </source>
</evidence>
<dbReference type="Gene3D" id="1.20.120.530">
    <property type="entry name" value="GntR ligand-binding domain-like"/>
    <property type="match status" value="1"/>
</dbReference>
<evidence type="ECO:0000256" key="1">
    <source>
        <dbReference type="ARBA" id="ARBA00023015"/>
    </source>
</evidence>
<name>A0ABS5F8J9_9PROT</name>
<proteinExistence type="predicted"/>
<accession>A0ABS5F8J9</accession>
<dbReference type="Proteomes" id="UP001196870">
    <property type="component" value="Unassembled WGS sequence"/>
</dbReference>
<comment type="caution">
    <text evidence="6">The sequence shown here is derived from an EMBL/GenBank/DDBJ whole genome shotgun (WGS) entry which is preliminary data.</text>
</comment>
<keyword evidence="7" id="KW-1185">Reference proteome</keyword>
<dbReference type="SUPFAM" id="SSF46785">
    <property type="entry name" value="Winged helix' DNA-binding domain"/>
    <property type="match status" value="1"/>
</dbReference>
<evidence type="ECO:0000256" key="3">
    <source>
        <dbReference type="ARBA" id="ARBA00023163"/>
    </source>
</evidence>
<dbReference type="RefSeq" id="WP_367617404.1">
    <property type="nucleotide sequence ID" value="NZ_JAAGBB010000072.1"/>
</dbReference>
<keyword evidence="3" id="KW-0804">Transcription</keyword>
<dbReference type="SMART" id="SM00345">
    <property type="entry name" value="HTH_GNTR"/>
    <property type="match status" value="1"/>
</dbReference>
<dbReference type="Gene3D" id="1.10.10.10">
    <property type="entry name" value="Winged helix-like DNA-binding domain superfamily/Winged helix DNA-binding domain"/>
    <property type="match status" value="1"/>
</dbReference>
<organism evidence="6 7">
    <name type="scientific">Plastoroseomonas hellenica</name>
    <dbReference type="NCBI Taxonomy" id="2687306"/>
    <lineage>
        <taxon>Bacteria</taxon>
        <taxon>Pseudomonadati</taxon>
        <taxon>Pseudomonadota</taxon>
        <taxon>Alphaproteobacteria</taxon>
        <taxon>Acetobacterales</taxon>
        <taxon>Acetobacteraceae</taxon>
        <taxon>Plastoroseomonas</taxon>
    </lineage>
</organism>
<reference evidence="7" key="1">
    <citation type="journal article" date="2021" name="Syst. Appl. Microbiol.">
        <title>Roseomonas hellenica sp. nov., isolated from roots of wild-growing Alkanna tinctoria.</title>
        <authorList>
            <person name="Rat A."/>
            <person name="Naranjo H.D."/>
            <person name="Lebbe L."/>
            <person name="Cnockaert M."/>
            <person name="Krigas N."/>
            <person name="Grigoriadou K."/>
            <person name="Maloupa E."/>
            <person name="Willems A."/>
        </authorList>
    </citation>
    <scope>NUCLEOTIDE SEQUENCE [LARGE SCALE GENOMIC DNA]</scope>
    <source>
        <strain evidence="7">LMG 31523</strain>
    </source>
</reference>
<dbReference type="Pfam" id="PF07729">
    <property type="entry name" value="FCD"/>
    <property type="match status" value="1"/>
</dbReference>
<evidence type="ECO:0000259" key="5">
    <source>
        <dbReference type="PROSITE" id="PS50949"/>
    </source>
</evidence>
<dbReference type="Pfam" id="PF00392">
    <property type="entry name" value="GntR"/>
    <property type="match status" value="1"/>
</dbReference>
<dbReference type="InterPro" id="IPR036388">
    <property type="entry name" value="WH-like_DNA-bd_sf"/>
</dbReference>
<sequence length="243" mass="26376">MTDEESIGEAAYRRIRADIIFGRLAPGRRLALDGMRQAYGASISTLRELLARLAAEELVTAEGQRGFEVAPISATDLREVAELRLLLECHALDQSFAAGGLEWEGRVVAAHHKLAAMEKRLLAGEPAEPVLWKRYDWEFHHALIAACGSKALLQAHAAVYDRYLRYQMVAVVFRGAAAAEEHRRLLDCALARDAATARAVLAVHVNDCVAQVLDTGALEPFTASGPAAAEKDAAPRRRTGKAG</sequence>
<feature type="region of interest" description="Disordered" evidence="4">
    <location>
        <begin position="224"/>
        <end position="243"/>
    </location>
</feature>
<keyword evidence="1" id="KW-0805">Transcription regulation</keyword>
<dbReference type="InterPro" id="IPR000524">
    <property type="entry name" value="Tscrpt_reg_HTH_GntR"/>
</dbReference>
<dbReference type="SUPFAM" id="SSF48008">
    <property type="entry name" value="GntR ligand-binding domain-like"/>
    <property type="match status" value="1"/>
</dbReference>
<evidence type="ECO:0000313" key="7">
    <source>
        <dbReference type="Proteomes" id="UP001196870"/>
    </source>
</evidence>
<feature type="domain" description="HTH gntR-type" evidence="5">
    <location>
        <begin position="5"/>
        <end position="72"/>
    </location>
</feature>
<dbReference type="InterPro" id="IPR011711">
    <property type="entry name" value="GntR_C"/>
</dbReference>
<dbReference type="SMART" id="SM00895">
    <property type="entry name" value="FCD"/>
    <property type="match status" value="1"/>
</dbReference>
<dbReference type="PROSITE" id="PS50949">
    <property type="entry name" value="HTH_GNTR"/>
    <property type="match status" value="1"/>
</dbReference>
<keyword evidence="2" id="KW-0238">DNA-binding</keyword>
<dbReference type="EMBL" id="JAAGBB010000072">
    <property type="protein sequence ID" value="MBR0668878.1"/>
    <property type="molecule type" value="Genomic_DNA"/>
</dbReference>
<gene>
    <name evidence="6" type="ORF">GXW71_31300</name>
</gene>
<evidence type="ECO:0000256" key="2">
    <source>
        <dbReference type="ARBA" id="ARBA00023125"/>
    </source>
</evidence>
<evidence type="ECO:0000256" key="4">
    <source>
        <dbReference type="SAM" id="MobiDB-lite"/>
    </source>
</evidence>
<dbReference type="InterPro" id="IPR008920">
    <property type="entry name" value="TF_FadR/GntR_C"/>
</dbReference>
<dbReference type="PANTHER" id="PTHR43537:SF20">
    <property type="entry name" value="HTH-TYPE TRANSCRIPTIONAL REPRESSOR GLAR"/>
    <property type="match status" value="1"/>
</dbReference>